<comment type="caution">
    <text evidence="2">The sequence shown here is derived from an EMBL/GenBank/DDBJ whole genome shotgun (WGS) entry which is preliminary data.</text>
</comment>
<reference evidence="2" key="1">
    <citation type="submission" date="2020-07" db="EMBL/GenBank/DDBJ databases">
        <title>Genomic analysis of a strain of Sedimentibacter Hydroxybenzoicus DSM7310.</title>
        <authorList>
            <person name="Ma S."/>
        </authorList>
    </citation>
    <scope>NUCLEOTIDE SEQUENCE</scope>
    <source>
        <strain evidence="2">DSM 7310</strain>
    </source>
</reference>
<dbReference type="InterPro" id="IPR016181">
    <property type="entry name" value="Acyl_CoA_acyltransferase"/>
</dbReference>
<dbReference type="InterPro" id="IPR000182">
    <property type="entry name" value="GNAT_dom"/>
</dbReference>
<name>A0A974BKC6_SEDHY</name>
<organism evidence="2 3">
    <name type="scientific">Sedimentibacter hydroxybenzoicus DSM 7310</name>
    <dbReference type="NCBI Taxonomy" id="1123245"/>
    <lineage>
        <taxon>Bacteria</taxon>
        <taxon>Bacillati</taxon>
        <taxon>Bacillota</taxon>
        <taxon>Tissierellia</taxon>
        <taxon>Sedimentibacter</taxon>
    </lineage>
</organism>
<dbReference type="Pfam" id="PF00583">
    <property type="entry name" value="Acetyltransf_1"/>
    <property type="match status" value="1"/>
</dbReference>
<dbReference type="CDD" id="cd04301">
    <property type="entry name" value="NAT_SF"/>
    <property type="match status" value="1"/>
</dbReference>
<dbReference type="RefSeq" id="WP_179238047.1">
    <property type="nucleotide sequence ID" value="NZ_JACBNQ010000009.1"/>
</dbReference>
<feature type="domain" description="N-acetyltransferase" evidence="1">
    <location>
        <begin position="1"/>
        <end position="161"/>
    </location>
</feature>
<evidence type="ECO:0000313" key="2">
    <source>
        <dbReference type="EMBL" id="NYB74342.1"/>
    </source>
</evidence>
<dbReference type="EMBL" id="JACBNQ010000009">
    <property type="protein sequence ID" value="NYB74342.1"/>
    <property type="molecule type" value="Genomic_DNA"/>
</dbReference>
<sequence length="172" mass="20236">MIRQATEQDRMALGKIYCFSWKEAYKNIVPDEYLNSLTIEKCSPNKINSNDTLVIEDNGIIVGLTRFGEARDKRCENIGELWSIYILPEFWMKGFGQLLFSSVTKKLEELGYEKFYLWVLKDNFGALRFYEKMGMINTNIEQIINIGGKDLVEIKYEFSLKNSLNYLRRIER</sequence>
<gene>
    <name evidence="2" type="ORF">HZF24_09375</name>
</gene>
<dbReference type="SUPFAM" id="SSF55729">
    <property type="entry name" value="Acyl-CoA N-acyltransferases (Nat)"/>
    <property type="match status" value="1"/>
</dbReference>
<keyword evidence="3" id="KW-1185">Reference proteome</keyword>
<dbReference type="GO" id="GO:0016747">
    <property type="term" value="F:acyltransferase activity, transferring groups other than amino-acyl groups"/>
    <property type="evidence" value="ECO:0007669"/>
    <property type="project" value="InterPro"/>
</dbReference>
<evidence type="ECO:0000313" key="3">
    <source>
        <dbReference type="Proteomes" id="UP000611629"/>
    </source>
</evidence>
<accession>A0A974BKC6</accession>
<dbReference type="AlphaFoldDB" id="A0A974BKC6"/>
<proteinExistence type="predicted"/>
<dbReference type="Gene3D" id="3.40.630.30">
    <property type="match status" value="1"/>
</dbReference>
<evidence type="ECO:0000259" key="1">
    <source>
        <dbReference type="PROSITE" id="PS51186"/>
    </source>
</evidence>
<protein>
    <submittedName>
        <fullName evidence="2">GNAT family N-acetyltransferase</fullName>
    </submittedName>
</protein>
<dbReference type="PROSITE" id="PS51186">
    <property type="entry name" value="GNAT"/>
    <property type="match status" value="1"/>
</dbReference>
<dbReference type="Proteomes" id="UP000611629">
    <property type="component" value="Unassembled WGS sequence"/>
</dbReference>